<dbReference type="RefSeq" id="WP_143379947.1">
    <property type="nucleotide sequence ID" value="NZ_CP041637.1"/>
</dbReference>
<dbReference type="AlphaFoldDB" id="A0A516GNV1"/>
<dbReference type="KEGG" id="fop:FNB79_03300"/>
<organism evidence="1 2">
    <name type="scientific">Formosa sediminum</name>
    <dbReference type="NCBI Taxonomy" id="2594004"/>
    <lineage>
        <taxon>Bacteria</taxon>
        <taxon>Pseudomonadati</taxon>
        <taxon>Bacteroidota</taxon>
        <taxon>Flavobacteriia</taxon>
        <taxon>Flavobacteriales</taxon>
        <taxon>Flavobacteriaceae</taxon>
        <taxon>Formosa</taxon>
    </lineage>
</organism>
<sequence length="99" mass="11392">MKSKYLVSILFSVIFLLFISAPTLLIVLKVDVSFSTFYNLTEEEISKETLKVYSDVLPCTNALDWSFCIQENTLLYVTYLNFYSQCTIDHSSPPPEYVV</sequence>
<evidence type="ECO:0000313" key="2">
    <source>
        <dbReference type="Proteomes" id="UP000319209"/>
    </source>
</evidence>
<accession>A0A516GNV1</accession>
<proteinExistence type="predicted"/>
<reference evidence="1 2" key="1">
    <citation type="submission" date="2019-07" db="EMBL/GenBank/DDBJ databases">
        <title>Genome sequencing for Formosa sp. PS13.</title>
        <authorList>
            <person name="Park S.-J."/>
        </authorList>
    </citation>
    <scope>NUCLEOTIDE SEQUENCE [LARGE SCALE GENOMIC DNA]</scope>
    <source>
        <strain evidence="1 2">PS13</strain>
    </source>
</reference>
<evidence type="ECO:0000313" key="1">
    <source>
        <dbReference type="EMBL" id="QDO93040.1"/>
    </source>
</evidence>
<protein>
    <submittedName>
        <fullName evidence="1">Uncharacterized protein</fullName>
    </submittedName>
</protein>
<gene>
    <name evidence="1" type="ORF">FNB79_03300</name>
</gene>
<keyword evidence="2" id="KW-1185">Reference proteome</keyword>
<dbReference type="Proteomes" id="UP000319209">
    <property type="component" value="Chromosome"/>
</dbReference>
<name>A0A516GNV1_9FLAO</name>
<dbReference type="EMBL" id="CP041637">
    <property type="protein sequence ID" value="QDO93040.1"/>
    <property type="molecule type" value="Genomic_DNA"/>
</dbReference>